<organism evidence="12 13">
    <name type="scientific">Gouania willdenowi</name>
    <name type="common">Blunt-snouted clingfish</name>
    <name type="synonym">Lepadogaster willdenowi</name>
    <dbReference type="NCBI Taxonomy" id="441366"/>
    <lineage>
        <taxon>Eukaryota</taxon>
        <taxon>Metazoa</taxon>
        <taxon>Chordata</taxon>
        <taxon>Craniata</taxon>
        <taxon>Vertebrata</taxon>
        <taxon>Euteleostomi</taxon>
        <taxon>Actinopterygii</taxon>
        <taxon>Neopterygii</taxon>
        <taxon>Teleostei</taxon>
        <taxon>Neoteleostei</taxon>
        <taxon>Acanthomorphata</taxon>
        <taxon>Ovalentaria</taxon>
        <taxon>Blenniimorphae</taxon>
        <taxon>Blenniiformes</taxon>
        <taxon>Gobiesocoidei</taxon>
        <taxon>Gobiesocidae</taxon>
        <taxon>Gobiesocinae</taxon>
        <taxon>Gouania</taxon>
    </lineage>
</organism>
<dbReference type="GO" id="GO:0005506">
    <property type="term" value="F:iron ion binding"/>
    <property type="evidence" value="ECO:0007669"/>
    <property type="project" value="InterPro"/>
</dbReference>
<comment type="similarity">
    <text evidence="3 11">Belongs to the cytochrome P450 family.</text>
</comment>
<evidence type="ECO:0000256" key="5">
    <source>
        <dbReference type="ARBA" id="ARBA00022723"/>
    </source>
</evidence>
<protein>
    <submittedName>
        <fullName evidence="12">Cytochrome P450 2F2-like</fullName>
    </submittedName>
</protein>
<dbReference type="Ensembl" id="ENSGWIT00000042639.1">
    <property type="protein sequence ID" value="ENSGWIP00000039204.1"/>
    <property type="gene ID" value="ENSGWIG00000019828.1"/>
</dbReference>
<evidence type="ECO:0000256" key="6">
    <source>
        <dbReference type="ARBA" id="ARBA00023002"/>
    </source>
</evidence>
<dbReference type="GO" id="GO:0006082">
    <property type="term" value="P:organic acid metabolic process"/>
    <property type="evidence" value="ECO:0007669"/>
    <property type="project" value="TreeGrafter"/>
</dbReference>
<gene>
    <name evidence="12" type="primary">LOC114464852</name>
</gene>
<evidence type="ECO:0000256" key="8">
    <source>
        <dbReference type="ARBA" id="ARBA00023033"/>
    </source>
</evidence>
<dbReference type="Proteomes" id="UP000694680">
    <property type="component" value="Chromosome 6"/>
</dbReference>
<comment type="subcellular location">
    <subcellularLocation>
        <location evidence="2">Membrane</location>
    </subcellularLocation>
</comment>
<dbReference type="InterPro" id="IPR017972">
    <property type="entry name" value="Cyt_P450_CS"/>
</dbReference>
<dbReference type="InterPro" id="IPR002401">
    <property type="entry name" value="Cyt_P450_E_grp-I"/>
</dbReference>
<dbReference type="GO" id="GO:0005737">
    <property type="term" value="C:cytoplasm"/>
    <property type="evidence" value="ECO:0007669"/>
    <property type="project" value="TreeGrafter"/>
</dbReference>
<dbReference type="GO" id="GO:0020037">
    <property type="term" value="F:heme binding"/>
    <property type="evidence" value="ECO:0007669"/>
    <property type="project" value="InterPro"/>
</dbReference>
<evidence type="ECO:0000256" key="4">
    <source>
        <dbReference type="ARBA" id="ARBA00022617"/>
    </source>
</evidence>
<dbReference type="PROSITE" id="PS00086">
    <property type="entry name" value="CYTOCHROME_P450"/>
    <property type="match status" value="1"/>
</dbReference>
<dbReference type="GO" id="GO:0016712">
    <property type="term" value="F:oxidoreductase activity, acting on paired donors, with incorporation or reduction of molecular oxygen, reduced flavin or flavoprotein as one donor, and incorporation of one atom of oxygen"/>
    <property type="evidence" value="ECO:0007669"/>
    <property type="project" value="TreeGrafter"/>
</dbReference>
<dbReference type="GO" id="GO:0016020">
    <property type="term" value="C:membrane"/>
    <property type="evidence" value="ECO:0007669"/>
    <property type="project" value="UniProtKB-SubCell"/>
</dbReference>
<dbReference type="Pfam" id="PF00067">
    <property type="entry name" value="p450"/>
    <property type="match status" value="1"/>
</dbReference>
<evidence type="ECO:0000256" key="2">
    <source>
        <dbReference type="ARBA" id="ARBA00004370"/>
    </source>
</evidence>
<dbReference type="AlphaFoldDB" id="A0A8C5N9P2"/>
<keyword evidence="13" id="KW-1185">Reference proteome</keyword>
<dbReference type="PRINTS" id="PR00385">
    <property type="entry name" value="P450"/>
</dbReference>
<evidence type="ECO:0000313" key="13">
    <source>
        <dbReference type="Proteomes" id="UP000694680"/>
    </source>
</evidence>
<evidence type="ECO:0000313" key="12">
    <source>
        <dbReference type="Ensembl" id="ENSGWIP00000039204.1"/>
    </source>
</evidence>
<keyword evidence="4 10" id="KW-0349">Heme</keyword>
<dbReference type="FunFam" id="1.10.630.10:FF:000004">
    <property type="entry name" value="cytochrome P450 2D15 isoform X1"/>
    <property type="match status" value="1"/>
</dbReference>
<keyword evidence="6 11" id="KW-0560">Oxidoreductase</keyword>
<keyword evidence="7 10" id="KW-0408">Iron</keyword>
<reference evidence="12" key="3">
    <citation type="submission" date="2025-09" db="UniProtKB">
        <authorList>
            <consortium name="Ensembl"/>
        </authorList>
    </citation>
    <scope>IDENTIFICATION</scope>
</reference>
<evidence type="ECO:0000256" key="9">
    <source>
        <dbReference type="ARBA" id="ARBA00023136"/>
    </source>
</evidence>
<dbReference type="PANTHER" id="PTHR24300:SF327">
    <property type="entry name" value="CYTOCHROME P450 2F2-RELATED"/>
    <property type="match status" value="1"/>
</dbReference>
<accession>A0A8C5N9P2</accession>
<proteinExistence type="inferred from homology"/>
<reference evidence="12" key="2">
    <citation type="submission" date="2025-08" db="UniProtKB">
        <authorList>
            <consortium name="Ensembl"/>
        </authorList>
    </citation>
    <scope>IDENTIFICATION</scope>
</reference>
<dbReference type="InterPro" id="IPR050182">
    <property type="entry name" value="Cytochrome_P450_fam2"/>
</dbReference>
<reference evidence="12" key="1">
    <citation type="submission" date="2020-06" db="EMBL/GenBank/DDBJ databases">
        <authorList>
            <consortium name="Wellcome Sanger Institute Data Sharing"/>
        </authorList>
    </citation>
    <scope>NUCLEOTIDE SEQUENCE [LARGE SCALE GENOMIC DNA]</scope>
</reference>
<evidence type="ECO:0000256" key="11">
    <source>
        <dbReference type="RuleBase" id="RU000461"/>
    </source>
</evidence>
<keyword evidence="8 11" id="KW-0503">Monooxygenase</keyword>
<evidence type="ECO:0000256" key="3">
    <source>
        <dbReference type="ARBA" id="ARBA00010617"/>
    </source>
</evidence>
<sequence length="493" mass="56280">MLISVIIVCICICFFIFKLQPRRPKNFPPGPLALPVVGNVLQLSLSDPLKGFDKLRSHYGDVYSIFIGSRPTVILNGFKAIKEAIVTKGSDFAGRPQKIYINDVINGKGVMFVDYGANWKEHRRFAVITLRNFGMGKTSMEDIIHGEIQYILKTLENSIGTTISPQVMFHNAASNIICQVLFNTRYEYDDDFIKVVVRCLTENTKHANGAWAMLYDSIPMIRNLPLPFKDAFTNYKTMWTFINNLVTEHLKNRVPGEPRDFVDCYMDELEKVGKGGDSTFSHEQLIHFTIDLHNAGTDTASNTLLTGFLYLMCYPDVQERCQQEIDQALEGKSQASFEDRHNMPYVQAMIHEVQRIANIVPLSVFHNTTKDTEVMGFTIPNGTMIIENLTSVLNEEGKWKFPHDFNPENFLNEQGEFVKQEAFMPFSAGPRMCPGEALARMELFLIMVTLLRKYKFIWPEDAGKPDLTLVYGITMTTQPYRMRVQVRTNKQTV</sequence>
<dbReference type="SUPFAM" id="SSF48264">
    <property type="entry name" value="Cytochrome P450"/>
    <property type="match status" value="1"/>
</dbReference>
<evidence type="ECO:0000256" key="7">
    <source>
        <dbReference type="ARBA" id="ARBA00023004"/>
    </source>
</evidence>
<dbReference type="PANTHER" id="PTHR24300">
    <property type="entry name" value="CYTOCHROME P450 508A4-RELATED"/>
    <property type="match status" value="1"/>
</dbReference>
<evidence type="ECO:0000256" key="1">
    <source>
        <dbReference type="ARBA" id="ARBA00001971"/>
    </source>
</evidence>
<dbReference type="GO" id="GO:0006805">
    <property type="term" value="P:xenobiotic metabolic process"/>
    <property type="evidence" value="ECO:0007669"/>
    <property type="project" value="TreeGrafter"/>
</dbReference>
<dbReference type="InterPro" id="IPR001128">
    <property type="entry name" value="Cyt_P450"/>
</dbReference>
<name>A0A8C5N9P2_GOUWI</name>
<dbReference type="Gene3D" id="1.10.630.10">
    <property type="entry name" value="Cytochrome P450"/>
    <property type="match status" value="1"/>
</dbReference>
<evidence type="ECO:0000256" key="10">
    <source>
        <dbReference type="PIRSR" id="PIRSR602401-1"/>
    </source>
</evidence>
<dbReference type="InterPro" id="IPR036396">
    <property type="entry name" value="Cyt_P450_sf"/>
</dbReference>
<feature type="binding site" description="axial binding residue" evidence="10">
    <location>
        <position position="433"/>
    </location>
    <ligand>
        <name>heme</name>
        <dbReference type="ChEBI" id="CHEBI:30413"/>
    </ligand>
    <ligandPart>
        <name>Fe</name>
        <dbReference type="ChEBI" id="CHEBI:18248"/>
    </ligandPart>
</feature>
<keyword evidence="9" id="KW-0472">Membrane</keyword>
<dbReference type="PRINTS" id="PR00463">
    <property type="entry name" value="EP450I"/>
</dbReference>
<comment type="cofactor">
    <cofactor evidence="1 10">
        <name>heme</name>
        <dbReference type="ChEBI" id="CHEBI:30413"/>
    </cofactor>
</comment>
<keyword evidence="5 10" id="KW-0479">Metal-binding</keyword>